<feature type="region of interest" description="Disordered" evidence="2">
    <location>
        <begin position="1"/>
        <end position="47"/>
    </location>
</feature>
<dbReference type="EnsemblMetazoa" id="AMEC008488-RA">
    <property type="protein sequence ID" value="AMEC008488-PA"/>
    <property type="gene ID" value="AMEC008488"/>
</dbReference>
<proteinExistence type="inferred from homology"/>
<name>A0A182TUE3_9DIPT</name>
<reference evidence="4" key="1">
    <citation type="submission" date="2014-01" db="EMBL/GenBank/DDBJ databases">
        <title>The Genome Sequence of Anopheles melas CM1001059_A (V2).</title>
        <authorList>
            <consortium name="The Broad Institute Genomics Platform"/>
            <person name="Neafsey D.E."/>
            <person name="Besansky N."/>
            <person name="Howell P."/>
            <person name="Walton C."/>
            <person name="Young S.K."/>
            <person name="Zeng Q."/>
            <person name="Gargeya S."/>
            <person name="Fitzgerald M."/>
            <person name="Haas B."/>
            <person name="Abouelleil A."/>
            <person name="Allen A.W."/>
            <person name="Alvarado L."/>
            <person name="Arachchi H.M."/>
            <person name="Berlin A.M."/>
            <person name="Chapman S.B."/>
            <person name="Gainer-Dewar J."/>
            <person name="Goldberg J."/>
            <person name="Griggs A."/>
            <person name="Gujja S."/>
            <person name="Hansen M."/>
            <person name="Howarth C."/>
            <person name="Imamovic A."/>
            <person name="Ireland A."/>
            <person name="Larimer J."/>
            <person name="McCowan C."/>
            <person name="Murphy C."/>
            <person name="Pearson M."/>
            <person name="Poon T.W."/>
            <person name="Priest M."/>
            <person name="Roberts A."/>
            <person name="Saif S."/>
            <person name="Shea T."/>
            <person name="Sisk P."/>
            <person name="Sykes S."/>
            <person name="Wortman J."/>
            <person name="Nusbaum C."/>
            <person name="Birren B."/>
        </authorList>
    </citation>
    <scope>NUCLEOTIDE SEQUENCE [LARGE SCALE GENOMIC DNA]</scope>
    <source>
        <strain evidence="4">CM1001059</strain>
    </source>
</reference>
<keyword evidence="4" id="KW-1185">Reference proteome</keyword>
<evidence type="ECO:0000313" key="3">
    <source>
        <dbReference type="EnsemblMetazoa" id="AMEC008488-PA"/>
    </source>
</evidence>
<feature type="compositionally biased region" description="Basic residues" evidence="2">
    <location>
        <begin position="1"/>
        <end position="13"/>
    </location>
</feature>
<feature type="compositionally biased region" description="Pro residues" evidence="2">
    <location>
        <begin position="22"/>
        <end position="32"/>
    </location>
</feature>
<dbReference type="PANTHER" id="PTHR13602:SF2">
    <property type="entry name" value="UPF0488 PROTEIN C8ORF33"/>
    <property type="match status" value="1"/>
</dbReference>
<organism evidence="3 4">
    <name type="scientific">Anopheles melas</name>
    <dbReference type="NCBI Taxonomy" id="34690"/>
    <lineage>
        <taxon>Eukaryota</taxon>
        <taxon>Metazoa</taxon>
        <taxon>Ecdysozoa</taxon>
        <taxon>Arthropoda</taxon>
        <taxon>Hexapoda</taxon>
        <taxon>Insecta</taxon>
        <taxon>Pterygota</taxon>
        <taxon>Neoptera</taxon>
        <taxon>Endopterygota</taxon>
        <taxon>Diptera</taxon>
        <taxon>Nematocera</taxon>
        <taxon>Culicoidea</taxon>
        <taxon>Culicidae</taxon>
        <taxon>Anophelinae</taxon>
        <taxon>Anopheles</taxon>
    </lineage>
</organism>
<dbReference type="AlphaFoldDB" id="A0A182TUE3"/>
<dbReference type="InterPro" id="IPR029274">
    <property type="entry name" value="DUF4615"/>
</dbReference>
<dbReference type="Pfam" id="PF15393">
    <property type="entry name" value="DUF4615"/>
    <property type="match status" value="1"/>
</dbReference>
<dbReference type="STRING" id="34690.A0A182TUE3"/>
<accession>A0A182TUE3</accession>
<evidence type="ECO:0000256" key="1">
    <source>
        <dbReference type="ARBA" id="ARBA00005707"/>
    </source>
</evidence>
<dbReference type="Proteomes" id="UP000075902">
    <property type="component" value="Unassembled WGS sequence"/>
</dbReference>
<sequence length="216" mass="23779">MAPPKVKLHKNTGKLKYSPRPGSFPSPAPQPSAPASGNAPAAAEPSEADRQFELELYWCIQQLESQLHLPNVRENNKKLEETSKLINTLKSGTQPIIRKRQIMRTTFGDYRSRMAAEEQTMAVSPDSIRFEEPKEKAKYHFVKKSAILSGDKNFKFNFPKSDSNGETEPVPKKVAVAVEKEGPAKGVKKVAAVVAPASVIVPSDNSFRFNFAVGGE</sequence>
<evidence type="ECO:0000313" key="4">
    <source>
        <dbReference type="Proteomes" id="UP000075902"/>
    </source>
</evidence>
<dbReference type="PANTHER" id="PTHR13602">
    <property type="entry name" value="UPF0488 PROTEIN C8ORF33"/>
    <property type="match status" value="1"/>
</dbReference>
<feature type="compositionally biased region" description="Low complexity" evidence="2">
    <location>
        <begin position="33"/>
        <end position="45"/>
    </location>
</feature>
<reference evidence="3" key="2">
    <citation type="submission" date="2020-05" db="UniProtKB">
        <authorList>
            <consortium name="EnsemblMetazoa"/>
        </authorList>
    </citation>
    <scope>IDENTIFICATION</scope>
    <source>
        <strain evidence="3">CM1001059</strain>
    </source>
</reference>
<evidence type="ECO:0000256" key="2">
    <source>
        <dbReference type="SAM" id="MobiDB-lite"/>
    </source>
</evidence>
<dbReference type="VEuPathDB" id="VectorBase:AMEC008488"/>
<comment type="similarity">
    <text evidence="1">Belongs to the UPF0488 family.</text>
</comment>
<protein>
    <submittedName>
        <fullName evidence="3">Uncharacterized protein</fullName>
    </submittedName>
</protein>